<dbReference type="RefSeq" id="WP_013566160.1">
    <property type="nucleotide sequence ID" value="NC_014962.1"/>
</dbReference>
<evidence type="ECO:0000256" key="5">
    <source>
        <dbReference type="ARBA" id="ARBA00022785"/>
    </source>
</evidence>
<reference evidence="11 12" key="2">
    <citation type="journal article" date="2011" name="Stand. Genomic Sci.">
        <title>Complete genome sequence of Isosphaera pallida type strain (IS1B).</title>
        <authorList>
            <consortium name="US DOE Joint Genome Institute (JGI-PGF)"/>
            <person name="Goker M."/>
            <person name="Cleland D."/>
            <person name="Saunders E."/>
            <person name="Lapidus A."/>
            <person name="Nolan M."/>
            <person name="Lucas S."/>
            <person name="Hammon N."/>
            <person name="Deshpande S."/>
            <person name="Cheng J.F."/>
            <person name="Tapia R."/>
            <person name="Han C."/>
            <person name="Goodwin L."/>
            <person name="Pitluck S."/>
            <person name="Liolios K."/>
            <person name="Pagani I."/>
            <person name="Ivanova N."/>
            <person name="Mavromatis K."/>
            <person name="Pati A."/>
            <person name="Chen A."/>
            <person name="Palaniappan K."/>
            <person name="Land M."/>
            <person name="Hauser L."/>
            <person name="Chang Y.J."/>
            <person name="Jeffries C.D."/>
            <person name="Detter J.C."/>
            <person name="Beck B."/>
            <person name="Woyke T."/>
            <person name="Bristow J."/>
            <person name="Eisen J.A."/>
            <person name="Markowitz V."/>
            <person name="Hugenholtz P."/>
            <person name="Kyrpides N.C."/>
            <person name="Klenk H.P."/>
        </authorList>
    </citation>
    <scope>NUCLEOTIDE SEQUENCE [LARGE SCALE GENOMIC DNA]</scope>
    <source>
        <strain evidence="12">ATCC 43644 / DSM 9630 / IS1B</strain>
    </source>
</reference>
<dbReference type="GO" id="GO:0046872">
    <property type="term" value="F:metal ion binding"/>
    <property type="evidence" value="ECO:0007669"/>
    <property type="project" value="UniProtKB-KW"/>
</dbReference>
<keyword evidence="7" id="KW-0408">Iron</keyword>
<name>E8R5X0_ISOPI</name>
<feature type="region of interest" description="Disordered" evidence="9">
    <location>
        <begin position="372"/>
        <end position="391"/>
    </location>
</feature>
<accession>E8R5X0</accession>
<dbReference type="STRING" id="575540.Isop_3310"/>
<dbReference type="NCBIfam" id="TIGR00276">
    <property type="entry name" value="tRNA epoxyqueuosine(34) reductase QueG"/>
    <property type="match status" value="1"/>
</dbReference>
<proteinExistence type="predicted"/>
<keyword evidence="8" id="KW-0411">Iron-sulfur</keyword>
<feature type="region of interest" description="Disordered" evidence="9">
    <location>
        <begin position="86"/>
        <end position="114"/>
    </location>
</feature>
<gene>
    <name evidence="11" type="ordered locus">Isop_3310</name>
</gene>
<evidence type="ECO:0000256" key="8">
    <source>
        <dbReference type="ARBA" id="ARBA00023014"/>
    </source>
</evidence>
<evidence type="ECO:0000313" key="12">
    <source>
        <dbReference type="Proteomes" id="UP000008631"/>
    </source>
</evidence>
<keyword evidence="2" id="KW-0963">Cytoplasm</keyword>
<keyword evidence="6" id="KW-0560">Oxidoreductase</keyword>
<evidence type="ECO:0000256" key="2">
    <source>
        <dbReference type="ARBA" id="ARBA00022490"/>
    </source>
</evidence>
<dbReference type="PROSITE" id="PS51379">
    <property type="entry name" value="4FE4S_FER_2"/>
    <property type="match status" value="1"/>
</dbReference>
<dbReference type="PANTHER" id="PTHR30002:SF4">
    <property type="entry name" value="EPOXYQUEUOSINE REDUCTASE"/>
    <property type="match status" value="1"/>
</dbReference>
<keyword evidence="3" id="KW-0819">tRNA processing</keyword>
<dbReference type="InterPro" id="IPR017900">
    <property type="entry name" value="4Fe4S_Fe_S_CS"/>
</dbReference>
<keyword evidence="4" id="KW-0479">Metal-binding</keyword>
<dbReference type="Pfam" id="PF13484">
    <property type="entry name" value="Fer4_16"/>
    <property type="match status" value="1"/>
</dbReference>
<dbReference type="PANTHER" id="PTHR30002">
    <property type="entry name" value="EPOXYQUEUOSINE REDUCTASE"/>
    <property type="match status" value="1"/>
</dbReference>
<feature type="domain" description="4Fe-4S ferredoxin-type" evidence="10">
    <location>
        <begin position="200"/>
        <end position="229"/>
    </location>
</feature>
<dbReference type="Proteomes" id="UP000008631">
    <property type="component" value="Chromosome"/>
</dbReference>
<dbReference type="GO" id="GO:0008616">
    <property type="term" value="P:tRNA queuosine(34) biosynthetic process"/>
    <property type="evidence" value="ECO:0007669"/>
    <property type="project" value="UniProtKB-KW"/>
</dbReference>
<dbReference type="AlphaFoldDB" id="E8R5X0"/>
<evidence type="ECO:0000256" key="4">
    <source>
        <dbReference type="ARBA" id="ARBA00022723"/>
    </source>
</evidence>
<dbReference type="PROSITE" id="PS00198">
    <property type="entry name" value="4FE4S_FER_1"/>
    <property type="match status" value="1"/>
</dbReference>
<dbReference type="KEGG" id="ipa:Isop_3310"/>
<dbReference type="InterPro" id="IPR013542">
    <property type="entry name" value="QueG_DUF1730"/>
</dbReference>
<keyword evidence="5" id="KW-0671">Queuosine biosynthesis</keyword>
<evidence type="ECO:0000256" key="9">
    <source>
        <dbReference type="SAM" id="MobiDB-lite"/>
    </source>
</evidence>
<dbReference type="GO" id="GO:0051539">
    <property type="term" value="F:4 iron, 4 sulfur cluster binding"/>
    <property type="evidence" value="ECO:0007669"/>
    <property type="project" value="UniProtKB-KW"/>
</dbReference>
<evidence type="ECO:0000313" key="11">
    <source>
        <dbReference type="EMBL" id="ADV63872.1"/>
    </source>
</evidence>
<dbReference type="EMBL" id="CP002353">
    <property type="protein sequence ID" value="ADV63872.1"/>
    <property type="molecule type" value="Genomic_DNA"/>
</dbReference>
<dbReference type="Pfam" id="PF08331">
    <property type="entry name" value="QueG_DUF1730"/>
    <property type="match status" value="1"/>
</dbReference>
<protein>
    <recommendedName>
        <fullName evidence="10">4Fe-4S ferredoxin-type domain-containing protein</fullName>
    </recommendedName>
</protein>
<evidence type="ECO:0000259" key="10">
    <source>
        <dbReference type="PROSITE" id="PS51379"/>
    </source>
</evidence>
<dbReference type="Gene3D" id="3.30.70.20">
    <property type="match status" value="1"/>
</dbReference>
<reference key="1">
    <citation type="submission" date="2010-11" db="EMBL/GenBank/DDBJ databases">
        <title>The complete sequence of chromosome of Isophaera pallida ATCC 43644.</title>
        <authorList>
            <consortium name="US DOE Joint Genome Institute (JGI-PGF)"/>
            <person name="Lucas S."/>
            <person name="Copeland A."/>
            <person name="Lapidus A."/>
            <person name="Bruce D."/>
            <person name="Goodwin L."/>
            <person name="Pitluck S."/>
            <person name="Kyrpides N."/>
            <person name="Mavromatis K."/>
            <person name="Pagani I."/>
            <person name="Ivanova N."/>
            <person name="Saunders E."/>
            <person name="Brettin T."/>
            <person name="Detter J.C."/>
            <person name="Han C."/>
            <person name="Tapia R."/>
            <person name="Land M."/>
            <person name="Hauser L."/>
            <person name="Markowitz V."/>
            <person name="Cheng J.-F."/>
            <person name="Hugenholtz P."/>
            <person name="Woyke T."/>
            <person name="Wu D."/>
            <person name="Eisen J.A."/>
        </authorList>
    </citation>
    <scope>NUCLEOTIDE SEQUENCE</scope>
    <source>
        <strain>ATCC 43644</strain>
    </source>
</reference>
<sequence length="391" mass="42359">MSVDDHNLSALATELKAQALGLGFDLAGIAPAVAAPGHDRLLDWLARGRAAGMTYLERHAQARGHPRSVLPEVRSILMVAASYRPRDEAAAPRTPLGSPAQPTDPPRSDASPTGRVARYARGRDYHQVIWKRLDRLAQWLKNRVPGAAARGVADTAPLPERDFARLAGLGWIGKNTMLINTRWGSYTFLGALLTNLDLPPDQPHETDHCGRCTRCLEACPTGAFPEPGVLDARRCIAYWTIEHKGPWLPDGDLEPVAPHGWLFGCDICQEVCPWNRKAPGGTLDELQPLPEWTAPVDLRELVALPPAELARRLKPTAMTRAKRSGLVRNAIHLIAEACQHIQGRAEDHLPSALADDPDPMVSATARALLAAANGVRPSTAPTEDQGRSSPA</sequence>
<evidence type="ECO:0000256" key="6">
    <source>
        <dbReference type="ARBA" id="ARBA00023002"/>
    </source>
</evidence>
<keyword evidence="12" id="KW-1185">Reference proteome</keyword>
<dbReference type="GO" id="GO:0052693">
    <property type="term" value="F:epoxyqueuosine reductase activity"/>
    <property type="evidence" value="ECO:0007669"/>
    <property type="project" value="TreeGrafter"/>
</dbReference>
<dbReference type="eggNOG" id="COG1600">
    <property type="taxonomic scope" value="Bacteria"/>
</dbReference>
<dbReference type="InParanoid" id="E8R5X0"/>
<evidence type="ECO:0000256" key="7">
    <source>
        <dbReference type="ARBA" id="ARBA00023004"/>
    </source>
</evidence>
<dbReference type="SUPFAM" id="SSF46548">
    <property type="entry name" value="alpha-helical ferredoxin"/>
    <property type="match status" value="1"/>
</dbReference>
<dbReference type="InterPro" id="IPR017896">
    <property type="entry name" value="4Fe4S_Fe-S-bd"/>
</dbReference>
<dbReference type="FunCoup" id="E8R5X0">
    <property type="interactions" value="136"/>
</dbReference>
<keyword evidence="1" id="KW-0004">4Fe-4S</keyword>
<dbReference type="InterPro" id="IPR004453">
    <property type="entry name" value="QueG"/>
</dbReference>
<feature type="compositionally biased region" description="Polar residues" evidence="9">
    <location>
        <begin position="379"/>
        <end position="391"/>
    </location>
</feature>
<evidence type="ECO:0000256" key="1">
    <source>
        <dbReference type="ARBA" id="ARBA00022485"/>
    </source>
</evidence>
<dbReference type="OrthoDB" id="9784571at2"/>
<organism evidence="11 12">
    <name type="scientific">Isosphaera pallida (strain ATCC 43644 / DSM 9630 / IS1B)</name>
    <dbReference type="NCBI Taxonomy" id="575540"/>
    <lineage>
        <taxon>Bacteria</taxon>
        <taxon>Pseudomonadati</taxon>
        <taxon>Planctomycetota</taxon>
        <taxon>Planctomycetia</taxon>
        <taxon>Isosphaerales</taxon>
        <taxon>Isosphaeraceae</taxon>
        <taxon>Isosphaera</taxon>
    </lineage>
</organism>
<dbReference type="HOGENOM" id="CLU_030790_0_0_0"/>
<evidence type="ECO:0000256" key="3">
    <source>
        <dbReference type="ARBA" id="ARBA00022694"/>
    </source>
</evidence>